<gene>
    <name evidence="2" type="ORF">CHS0354_006442</name>
</gene>
<accession>A0AAE0T905</accession>
<evidence type="ECO:0000313" key="3">
    <source>
        <dbReference type="Proteomes" id="UP001195483"/>
    </source>
</evidence>
<reference evidence="2" key="1">
    <citation type="journal article" date="2021" name="Genome Biol. Evol.">
        <title>A High-Quality Reference Genome for a Parasitic Bivalve with Doubly Uniparental Inheritance (Bivalvia: Unionida).</title>
        <authorList>
            <person name="Smith C.H."/>
        </authorList>
    </citation>
    <scope>NUCLEOTIDE SEQUENCE</scope>
    <source>
        <strain evidence="2">CHS0354</strain>
    </source>
</reference>
<name>A0AAE0T905_9BIVA</name>
<dbReference type="Proteomes" id="UP001195483">
    <property type="component" value="Unassembled WGS sequence"/>
</dbReference>
<evidence type="ECO:0000313" key="2">
    <source>
        <dbReference type="EMBL" id="KAK3606087.1"/>
    </source>
</evidence>
<organism evidence="2 3">
    <name type="scientific">Potamilus streckersoni</name>
    <dbReference type="NCBI Taxonomy" id="2493646"/>
    <lineage>
        <taxon>Eukaryota</taxon>
        <taxon>Metazoa</taxon>
        <taxon>Spiralia</taxon>
        <taxon>Lophotrochozoa</taxon>
        <taxon>Mollusca</taxon>
        <taxon>Bivalvia</taxon>
        <taxon>Autobranchia</taxon>
        <taxon>Heteroconchia</taxon>
        <taxon>Palaeoheterodonta</taxon>
        <taxon>Unionida</taxon>
        <taxon>Unionoidea</taxon>
        <taxon>Unionidae</taxon>
        <taxon>Ambleminae</taxon>
        <taxon>Lampsilini</taxon>
        <taxon>Potamilus</taxon>
    </lineage>
</organism>
<dbReference type="EMBL" id="JAEAOA010000444">
    <property type="protein sequence ID" value="KAK3606087.1"/>
    <property type="molecule type" value="Genomic_DNA"/>
</dbReference>
<evidence type="ECO:0000256" key="1">
    <source>
        <dbReference type="SAM" id="MobiDB-lite"/>
    </source>
</evidence>
<proteinExistence type="predicted"/>
<reference evidence="2" key="2">
    <citation type="journal article" date="2021" name="Genome Biol. Evol.">
        <title>Developing a high-quality reference genome for a parasitic bivalve with doubly uniparental inheritance (Bivalvia: Unionida).</title>
        <authorList>
            <person name="Smith C.H."/>
        </authorList>
    </citation>
    <scope>NUCLEOTIDE SEQUENCE</scope>
    <source>
        <strain evidence="2">CHS0354</strain>
        <tissue evidence="2">Mantle</tissue>
    </source>
</reference>
<feature type="region of interest" description="Disordered" evidence="1">
    <location>
        <begin position="1"/>
        <end position="27"/>
    </location>
</feature>
<keyword evidence="3" id="KW-1185">Reference proteome</keyword>
<sequence length="59" mass="6499">MDDDEGSNDAIKGMSRKRIHGNGTDSTKFNTLDTLMALNIVSLNTKKSGRYKQGLAYGY</sequence>
<comment type="caution">
    <text evidence="2">The sequence shown here is derived from an EMBL/GenBank/DDBJ whole genome shotgun (WGS) entry which is preliminary data.</text>
</comment>
<dbReference type="AlphaFoldDB" id="A0AAE0T905"/>
<reference evidence="2" key="3">
    <citation type="submission" date="2023-05" db="EMBL/GenBank/DDBJ databases">
        <authorList>
            <person name="Smith C.H."/>
        </authorList>
    </citation>
    <scope>NUCLEOTIDE SEQUENCE</scope>
    <source>
        <strain evidence="2">CHS0354</strain>
        <tissue evidence="2">Mantle</tissue>
    </source>
</reference>
<protein>
    <submittedName>
        <fullName evidence="2">Uncharacterized protein</fullName>
    </submittedName>
</protein>